<dbReference type="GO" id="GO:0003723">
    <property type="term" value="F:RNA binding"/>
    <property type="evidence" value="ECO:0007669"/>
    <property type="project" value="UniProtKB-UniRule"/>
</dbReference>
<dbReference type="PANTHER" id="PTHR45703:SF36">
    <property type="entry name" value="DYNEIN HEAVY CHAIN, CYTOPLASMIC"/>
    <property type="match status" value="1"/>
</dbReference>
<dbReference type="FunFam" id="3.40.50.300:FF:000373">
    <property type="entry name" value="Cytoplasmic dynein heavy chain 2"/>
    <property type="match status" value="1"/>
</dbReference>
<dbReference type="FunFam" id="1.10.8.720:FF:000003">
    <property type="entry name" value="Cytoplasmic dynein heavy chain 2"/>
    <property type="match status" value="1"/>
</dbReference>
<dbReference type="PROSITE" id="PS50102">
    <property type="entry name" value="RRM"/>
    <property type="match status" value="2"/>
</dbReference>
<dbReference type="AlphaFoldDB" id="A0ABD2I4Q6"/>
<dbReference type="CDD" id="cd12379">
    <property type="entry name" value="RRM2_I_PABPs"/>
    <property type="match status" value="1"/>
</dbReference>
<keyword evidence="8" id="KW-1185">Reference proteome</keyword>
<dbReference type="Proteomes" id="UP001620626">
    <property type="component" value="Unassembled WGS sequence"/>
</dbReference>
<organism evidence="7 8">
    <name type="scientific">Heterodera trifolii</name>
    <dbReference type="NCBI Taxonomy" id="157864"/>
    <lineage>
        <taxon>Eukaryota</taxon>
        <taxon>Metazoa</taxon>
        <taxon>Ecdysozoa</taxon>
        <taxon>Nematoda</taxon>
        <taxon>Chromadorea</taxon>
        <taxon>Rhabditida</taxon>
        <taxon>Tylenchina</taxon>
        <taxon>Tylenchomorpha</taxon>
        <taxon>Tylenchoidea</taxon>
        <taxon>Heteroderidae</taxon>
        <taxon>Heteroderinae</taxon>
        <taxon>Heterodera</taxon>
    </lineage>
</organism>
<feature type="region of interest" description="Disordered" evidence="4">
    <location>
        <begin position="1239"/>
        <end position="1265"/>
    </location>
</feature>
<accession>A0ABD2I4Q6</accession>
<dbReference type="InterPro" id="IPR034364">
    <property type="entry name" value="PABP_RRM1"/>
</dbReference>
<dbReference type="Gene3D" id="6.10.140.1060">
    <property type="match status" value="1"/>
</dbReference>
<evidence type="ECO:0000259" key="6">
    <source>
        <dbReference type="PROSITE" id="PS50102"/>
    </source>
</evidence>
<comment type="caution">
    <text evidence="7">The sequence shown here is derived from an EMBL/GenBank/DDBJ whole genome shotgun (WGS) entry which is preliminary data.</text>
</comment>
<dbReference type="CDD" id="cd12378">
    <property type="entry name" value="RRM1_I_PABPs"/>
    <property type="match status" value="1"/>
</dbReference>
<dbReference type="Pfam" id="PF00076">
    <property type="entry name" value="RRM_1"/>
    <property type="match status" value="1"/>
</dbReference>
<feature type="compositionally biased region" description="Basic residues" evidence="4">
    <location>
        <begin position="1248"/>
        <end position="1265"/>
    </location>
</feature>
<name>A0ABD2I4Q6_9BILA</name>
<evidence type="ECO:0000256" key="4">
    <source>
        <dbReference type="SAM" id="MobiDB-lite"/>
    </source>
</evidence>
<evidence type="ECO:0000256" key="5">
    <source>
        <dbReference type="SAM" id="Phobius"/>
    </source>
</evidence>
<evidence type="ECO:0000256" key="1">
    <source>
        <dbReference type="ARBA" id="ARBA00022737"/>
    </source>
</evidence>
<dbReference type="InterPro" id="IPR027417">
    <property type="entry name" value="P-loop_NTPase"/>
</dbReference>
<dbReference type="Pfam" id="PF03028">
    <property type="entry name" value="Dynein_heavy"/>
    <property type="match status" value="1"/>
</dbReference>
<evidence type="ECO:0000256" key="2">
    <source>
        <dbReference type="ARBA" id="ARBA00022884"/>
    </source>
</evidence>
<dbReference type="EMBL" id="JBICBT010001298">
    <property type="protein sequence ID" value="KAL3074128.1"/>
    <property type="molecule type" value="Genomic_DNA"/>
</dbReference>
<dbReference type="Pfam" id="PF18199">
    <property type="entry name" value="Dynein_C"/>
    <property type="match status" value="1"/>
</dbReference>
<proteinExistence type="predicted"/>
<feature type="transmembrane region" description="Helical" evidence="5">
    <location>
        <begin position="1196"/>
        <end position="1218"/>
    </location>
</feature>
<dbReference type="InterPro" id="IPR045305">
    <property type="entry name" value="RRM2_I_PABPs"/>
</dbReference>
<dbReference type="InterPro" id="IPR035706">
    <property type="entry name" value="AAA_9"/>
</dbReference>
<dbReference type="InterPro" id="IPR000504">
    <property type="entry name" value="RRM_dom"/>
</dbReference>
<dbReference type="InterPro" id="IPR041658">
    <property type="entry name" value="AAA_lid_11"/>
</dbReference>
<dbReference type="SMART" id="SM00360">
    <property type="entry name" value="RRM"/>
    <property type="match status" value="2"/>
</dbReference>
<dbReference type="InterPro" id="IPR004273">
    <property type="entry name" value="Dynein_heavy_D6_P-loop"/>
</dbReference>
<gene>
    <name evidence="7" type="ORF">niasHT_033336</name>
</gene>
<dbReference type="Gene3D" id="1.20.1270.280">
    <property type="match status" value="1"/>
</dbReference>
<dbReference type="Pfam" id="PF12781">
    <property type="entry name" value="AAA_9"/>
    <property type="match status" value="1"/>
</dbReference>
<dbReference type="FunFam" id="1.20.1270.280:FF:000004">
    <property type="entry name" value="Cytoplasmic dynein heavy chain 2"/>
    <property type="match status" value="1"/>
</dbReference>
<dbReference type="SUPFAM" id="SSF54928">
    <property type="entry name" value="RNA-binding domain, RBD"/>
    <property type="match status" value="1"/>
</dbReference>
<dbReference type="InterPro" id="IPR043160">
    <property type="entry name" value="Dynein_C_barrel"/>
</dbReference>
<evidence type="ECO:0000313" key="8">
    <source>
        <dbReference type="Proteomes" id="UP001620626"/>
    </source>
</evidence>
<feature type="transmembrane region" description="Helical" evidence="5">
    <location>
        <begin position="1127"/>
        <end position="1146"/>
    </location>
</feature>
<feature type="transmembrane region" description="Helical" evidence="5">
    <location>
        <begin position="1166"/>
        <end position="1184"/>
    </location>
</feature>
<dbReference type="Gene3D" id="1.10.8.720">
    <property type="entry name" value="Region D6 of dynein motor"/>
    <property type="match status" value="1"/>
</dbReference>
<sequence>MAQAVAAVASAPNANAASAQATQPQVMAPSYPLAFLYVGDLHPDVTEAMLFERFSNAGPVLSIRVCRDAITRRSLGYAYVNFQQPADAERALDAMNFDMILNKPIRIMWSQRDPSIRRSGAGNIFIKNLGKDIDTKAIYDTFSMFGSILSCKIATDIDGGSKGYGFIHFETEEAANSAIANKEHQKGGSVQLTSFNDNSFRKNPESALRFGQTLLVQDAESYDPILNPVMNREVKRTDGRILITIRDQDIDLSPAFKIFLFTRDSSVEFPADVCSRVTFVTSLETQCLHQVLRSERPDIDKKRNDLLKLQGKFAVRLRHLEKTLLIALNKSKGKILDDDSVIATLERLKNEAQDVANKFAETDQIMKEVEIVSQKYYKLANACSLIYLMLHRLGEIHLLYNYSLDFLLDIFTTVLKSPQLGNVKDYDARLSIILQNLFSVVYSRVSMGMLHNDQILLASLLLRIYSRCCGAENAYEQELEKLTALPPEQVLSSAHMLMTKAFGPEFMQQDKVVNLREIILNEVQCKVPVLLCSATDYDVSNRVEDLASELKMDILSIALGSAKGFEQADKALHSTSRSARWILLKNVHFATEWLTQLEKKFRLQTPHKRFRLILTAEIGSTLPISMIQASRVLVFEPPTGLKANLLHTLSSISPARIAKPPAERARLYFIICWFHAIVQERLRYQPLGWANSYEFTDADFQFACEILDSTLDMDEQNRENVKPDELPWLALRTRLQCVYRGKMDNDFDQVLLDTLLDKLFTSNSFDTDYILIENVGGNALNMPYETNSKDELINWVINIKALQTPDWIGLPNNAEKMLIAKRGQEFIRKMIKMSNDELAYEADDLERNKQAPTWMVRFSAQCKSWLDALPQQLQHLRRTKENGCDPLFRFFEREINLGARLLSDIRRDLNELLSICCGDQKQNNHSRQLIDALVKRNVPANWLQFSVPKDVTVLEWMRDFVQRMEQLKRWSLSENLRNEEVWLGGLFFPEAYITATHLLIARTNGWSPVQMYMHVTKTEEEQLKSTAFTLTDLRAIGILCEADEIKLTNEVHVGVPRLQFTWTLERHSPASVVVPVYLYSDRTNFGEQIFVGVHRYSFHRTAKQLIDANFNFIHSAICTLKTSSASIYASTLSAAGLLGGVGLGGFRSNGLTGSGTTEADPLLNMMGSMAFGLVLLMNPLHVYLPFIRYFGSFAELIPAFMALCTSVMVMICLVASCWKMCQWPMGDDKTLPKTEGTETFWHKMTTDRKRKKKEGTQQKRRAPPK</sequence>
<keyword evidence="2 3" id="KW-0694">RNA-binding</keyword>
<dbReference type="Gene3D" id="3.10.490.20">
    <property type="match status" value="1"/>
</dbReference>
<protein>
    <recommendedName>
        <fullName evidence="6">RRM domain-containing protein</fullName>
    </recommendedName>
</protein>
<dbReference type="InterPro" id="IPR035979">
    <property type="entry name" value="RBD_domain_sf"/>
</dbReference>
<keyword evidence="5" id="KW-1133">Transmembrane helix</keyword>
<dbReference type="InterPro" id="IPR041228">
    <property type="entry name" value="Dynein_C"/>
</dbReference>
<keyword evidence="5" id="KW-0472">Membrane</keyword>
<feature type="domain" description="RRM" evidence="6">
    <location>
        <begin position="34"/>
        <end position="112"/>
    </location>
</feature>
<dbReference type="Gene3D" id="3.40.50.300">
    <property type="entry name" value="P-loop containing nucleotide triphosphate hydrolases"/>
    <property type="match status" value="2"/>
</dbReference>
<feature type="domain" description="RRM" evidence="6">
    <location>
        <begin position="122"/>
        <end position="221"/>
    </location>
</feature>
<evidence type="ECO:0000313" key="7">
    <source>
        <dbReference type="EMBL" id="KAL3074128.1"/>
    </source>
</evidence>
<dbReference type="InterPro" id="IPR012677">
    <property type="entry name" value="Nucleotide-bd_a/b_plait_sf"/>
</dbReference>
<dbReference type="InterPro" id="IPR042219">
    <property type="entry name" value="AAA_lid_11_sf"/>
</dbReference>
<dbReference type="Gene3D" id="3.30.70.330">
    <property type="match status" value="2"/>
</dbReference>
<dbReference type="FunFam" id="3.30.70.330:FF:000021">
    <property type="entry name" value="Polyadenylate-binding protein"/>
    <property type="match status" value="1"/>
</dbReference>
<keyword evidence="5" id="KW-0812">Transmembrane</keyword>
<dbReference type="Gene3D" id="1.10.8.1220">
    <property type="match status" value="1"/>
</dbReference>
<dbReference type="InterPro" id="IPR026983">
    <property type="entry name" value="DHC"/>
</dbReference>
<dbReference type="PANTHER" id="PTHR45703">
    <property type="entry name" value="DYNEIN HEAVY CHAIN"/>
    <property type="match status" value="1"/>
</dbReference>
<dbReference type="Pfam" id="PF18198">
    <property type="entry name" value="AAA_lid_11"/>
    <property type="match status" value="1"/>
</dbReference>
<reference evidence="7 8" key="1">
    <citation type="submission" date="2024-10" db="EMBL/GenBank/DDBJ databases">
        <authorList>
            <person name="Kim D."/>
        </authorList>
    </citation>
    <scope>NUCLEOTIDE SEQUENCE [LARGE SCALE GENOMIC DNA]</scope>
    <source>
        <strain evidence="7">BH-2024</strain>
    </source>
</reference>
<keyword evidence="1" id="KW-0677">Repeat</keyword>
<evidence type="ECO:0000256" key="3">
    <source>
        <dbReference type="PROSITE-ProRule" id="PRU00176"/>
    </source>
</evidence>